<protein>
    <submittedName>
        <fullName evidence="4">Outer membrane protein beta-barrel domain-containing protein</fullName>
    </submittedName>
</protein>
<dbReference type="Gene3D" id="2.40.160.20">
    <property type="match status" value="1"/>
</dbReference>
<dbReference type="AlphaFoldDB" id="A0A662ZK31"/>
<dbReference type="EMBL" id="FOXF01000064">
    <property type="protein sequence ID" value="SFP72843.1"/>
    <property type="molecule type" value="Genomic_DNA"/>
</dbReference>
<proteinExistence type="predicted"/>
<dbReference type="Pfam" id="PF13505">
    <property type="entry name" value="OMP_b-brl"/>
    <property type="match status" value="1"/>
</dbReference>
<evidence type="ECO:0000256" key="1">
    <source>
        <dbReference type="ARBA" id="ARBA00022729"/>
    </source>
</evidence>
<dbReference type="SUPFAM" id="SSF56925">
    <property type="entry name" value="OMPA-like"/>
    <property type="match status" value="1"/>
</dbReference>
<dbReference type="InterPro" id="IPR011250">
    <property type="entry name" value="OMP/PagP_B-barrel"/>
</dbReference>
<dbReference type="OrthoDB" id="6101900at2"/>
<feature type="domain" description="Outer membrane protein beta-barrel" evidence="3">
    <location>
        <begin position="10"/>
        <end position="243"/>
    </location>
</feature>
<evidence type="ECO:0000259" key="3">
    <source>
        <dbReference type="Pfam" id="PF13505"/>
    </source>
</evidence>
<keyword evidence="1 2" id="KW-0732">Signal</keyword>
<sequence length="247" mass="27069">MIKKSLIGLAVLTATVLSSTASAEDSKVVGVRPYVSFKAGAGFQDLDARCHDETSGTTKTVYDCGLDHKTVFNMRPAIGLQFAGESYVGGRVEVEWYNTNRAKFINDVLIPAGTDEETGEQLYAPGYERNKIQSQAVMFNTYADFYTSELFTPYVGLGLGWAKHSNKYSLYSYATEDGSKYTLRSGNTTTNRLAASASAGTAINFNEHFALDLGATYYYLGTIKNPTTEYKQVLNSFNLDAGLRVSF</sequence>
<organism evidence="4 5">
    <name type="scientific">Ruminobacter amylophilus</name>
    <dbReference type="NCBI Taxonomy" id="867"/>
    <lineage>
        <taxon>Bacteria</taxon>
        <taxon>Pseudomonadati</taxon>
        <taxon>Pseudomonadota</taxon>
        <taxon>Gammaproteobacteria</taxon>
        <taxon>Aeromonadales</taxon>
        <taxon>Succinivibrionaceae</taxon>
        <taxon>Ruminobacter</taxon>
    </lineage>
</organism>
<keyword evidence="5" id="KW-1185">Reference proteome</keyword>
<accession>A0A662ZK31</accession>
<gene>
    <name evidence="4" type="ORF">SAMN02910344_02163</name>
</gene>
<dbReference type="InterPro" id="IPR027385">
    <property type="entry name" value="Beta-barrel_OMP"/>
</dbReference>
<feature type="chain" id="PRO_5025001304" evidence="2">
    <location>
        <begin position="24"/>
        <end position="247"/>
    </location>
</feature>
<evidence type="ECO:0000256" key="2">
    <source>
        <dbReference type="SAM" id="SignalP"/>
    </source>
</evidence>
<dbReference type="Proteomes" id="UP000243745">
    <property type="component" value="Unassembled WGS sequence"/>
</dbReference>
<dbReference type="RefSeq" id="WP_143066524.1">
    <property type="nucleotide sequence ID" value="NZ_FOXF01000064.1"/>
</dbReference>
<reference evidence="4 5" key="1">
    <citation type="submission" date="2016-10" db="EMBL/GenBank/DDBJ databases">
        <authorList>
            <person name="Varghese N."/>
            <person name="Submissions S."/>
        </authorList>
    </citation>
    <scope>NUCLEOTIDE SEQUENCE [LARGE SCALE GENOMIC DNA]</scope>
    <source>
        <strain evidence="4 5">DSM 1361</strain>
    </source>
</reference>
<evidence type="ECO:0000313" key="4">
    <source>
        <dbReference type="EMBL" id="SFP72843.1"/>
    </source>
</evidence>
<feature type="signal peptide" evidence="2">
    <location>
        <begin position="1"/>
        <end position="23"/>
    </location>
</feature>
<name>A0A662ZK31_9GAMM</name>
<evidence type="ECO:0000313" key="5">
    <source>
        <dbReference type="Proteomes" id="UP000243745"/>
    </source>
</evidence>